<evidence type="ECO:0000313" key="2">
    <source>
        <dbReference type="EMBL" id="KZV36061.1"/>
    </source>
</evidence>
<dbReference type="EMBL" id="KV003941">
    <property type="protein sequence ID" value="KZV36061.1"/>
    <property type="molecule type" value="Genomic_DNA"/>
</dbReference>
<name>A0A2Z7BNC7_9LAMI</name>
<dbReference type="Proteomes" id="UP000250235">
    <property type="component" value="Unassembled WGS sequence"/>
</dbReference>
<dbReference type="AlphaFoldDB" id="A0A2Z7BNC7"/>
<evidence type="ECO:0000313" key="3">
    <source>
        <dbReference type="Proteomes" id="UP000250235"/>
    </source>
</evidence>
<gene>
    <name evidence="2" type="ORF">F511_30674</name>
</gene>
<evidence type="ECO:0000256" key="1">
    <source>
        <dbReference type="SAM" id="MobiDB-lite"/>
    </source>
</evidence>
<sequence>MKTFPETCRDPPGLKPGPIERGDGGEILNECFGRFCWLGDTGTTGRSRGSGFNDARGKMMLDRGFGKMEHLGVKLVVLRAWRHWYLHGGASKVEMRLWRWNASQGSPHGQLDQAAQRQQLDVRELPRGHPSQYCSHHCTLNSTIPPKNIENASWKTRTPDLALIPIISWQLVPLLWFGHELLALSCWPRPEHGIEGVLLSAVSFVEVFGKICARYEFELVLHSFEISM</sequence>
<feature type="region of interest" description="Disordered" evidence="1">
    <location>
        <begin position="1"/>
        <end position="22"/>
    </location>
</feature>
<accession>A0A2Z7BNC7</accession>
<protein>
    <submittedName>
        <fullName evidence="2">Aluminum-activated malate transporter 1-like</fullName>
    </submittedName>
</protein>
<keyword evidence="3" id="KW-1185">Reference proteome</keyword>
<reference evidence="2 3" key="1">
    <citation type="journal article" date="2015" name="Proc. Natl. Acad. Sci. U.S.A.">
        <title>The resurrection genome of Boea hygrometrica: A blueprint for survival of dehydration.</title>
        <authorList>
            <person name="Xiao L."/>
            <person name="Yang G."/>
            <person name="Zhang L."/>
            <person name="Yang X."/>
            <person name="Zhao S."/>
            <person name="Ji Z."/>
            <person name="Zhou Q."/>
            <person name="Hu M."/>
            <person name="Wang Y."/>
            <person name="Chen M."/>
            <person name="Xu Y."/>
            <person name="Jin H."/>
            <person name="Xiao X."/>
            <person name="Hu G."/>
            <person name="Bao F."/>
            <person name="Hu Y."/>
            <person name="Wan P."/>
            <person name="Li L."/>
            <person name="Deng X."/>
            <person name="Kuang T."/>
            <person name="Xiang C."/>
            <person name="Zhu J.K."/>
            <person name="Oliver M.J."/>
            <person name="He Y."/>
        </authorList>
    </citation>
    <scope>NUCLEOTIDE SEQUENCE [LARGE SCALE GENOMIC DNA]</scope>
    <source>
        <strain evidence="3">cv. XS01</strain>
    </source>
</reference>
<proteinExistence type="predicted"/>
<organism evidence="2 3">
    <name type="scientific">Dorcoceras hygrometricum</name>
    <dbReference type="NCBI Taxonomy" id="472368"/>
    <lineage>
        <taxon>Eukaryota</taxon>
        <taxon>Viridiplantae</taxon>
        <taxon>Streptophyta</taxon>
        <taxon>Embryophyta</taxon>
        <taxon>Tracheophyta</taxon>
        <taxon>Spermatophyta</taxon>
        <taxon>Magnoliopsida</taxon>
        <taxon>eudicotyledons</taxon>
        <taxon>Gunneridae</taxon>
        <taxon>Pentapetalae</taxon>
        <taxon>asterids</taxon>
        <taxon>lamiids</taxon>
        <taxon>Lamiales</taxon>
        <taxon>Gesneriaceae</taxon>
        <taxon>Didymocarpoideae</taxon>
        <taxon>Trichosporeae</taxon>
        <taxon>Loxocarpinae</taxon>
        <taxon>Dorcoceras</taxon>
    </lineage>
</organism>